<evidence type="ECO:0000313" key="1">
    <source>
        <dbReference type="EMBL" id="KKM85342.1"/>
    </source>
</evidence>
<dbReference type="AlphaFoldDB" id="A0A0F9NVP9"/>
<name>A0A0F9NVP9_9ZZZZ</name>
<gene>
    <name evidence="1" type="ORF">LCGC14_1290090</name>
</gene>
<protein>
    <submittedName>
        <fullName evidence="1">Uncharacterized protein</fullName>
    </submittedName>
</protein>
<organism evidence="1">
    <name type="scientific">marine sediment metagenome</name>
    <dbReference type="NCBI Taxonomy" id="412755"/>
    <lineage>
        <taxon>unclassified sequences</taxon>
        <taxon>metagenomes</taxon>
        <taxon>ecological metagenomes</taxon>
    </lineage>
</organism>
<reference evidence="1" key="1">
    <citation type="journal article" date="2015" name="Nature">
        <title>Complex archaea that bridge the gap between prokaryotes and eukaryotes.</title>
        <authorList>
            <person name="Spang A."/>
            <person name="Saw J.H."/>
            <person name="Jorgensen S.L."/>
            <person name="Zaremba-Niedzwiedzka K."/>
            <person name="Martijn J."/>
            <person name="Lind A.E."/>
            <person name="van Eijk R."/>
            <person name="Schleper C."/>
            <person name="Guy L."/>
            <person name="Ettema T.J."/>
        </authorList>
    </citation>
    <scope>NUCLEOTIDE SEQUENCE</scope>
</reference>
<accession>A0A0F9NVP9</accession>
<dbReference type="EMBL" id="LAZR01007428">
    <property type="protein sequence ID" value="KKM85342.1"/>
    <property type="molecule type" value="Genomic_DNA"/>
</dbReference>
<sequence length="206" mass="23255">MLNWLRDLINLIPDWVPFVKDALLAIIDILGDVWTKAEDAYEGALWLWEYLVSTLEPRIEQARDLALAMRKLAYDVLDRSNATWNYVREVLEALARQAVQLGLEAWFAAQDALKRIEALAASVAQDVNVMLTLVRQDLAGLIDGVRLDLERAISSRLEELRRAFTELVAPAVNFVAIFGDQVGAFFADPVGWLSDRLADAWDREAD</sequence>
<comment type="caution">
    <text evidence="1">The sequence shown here is derived from an EMBL/GenBank/DDBJ whole genome shotgun (WGS) entry which is preliminary data.</text>
</comment>
<proteinExistence type="predicted"/>